<dbReference type="Proteomes" id="UP000017746">
    <property type="component" value="Chromosome"/>
</dbReference>
<evidence type="ECO:0000313" key="1">
    <source>
        <dbReference type="EMBL" id="AGZ39969.1"/>
    </source>
</evidence>
<dbReference type="RefSeq" id="WP_023359500.1">
    <property type="nucleotide sequence ID" value="NC_022657.1"/>
</dbReference>
<dbReference type="eggNOG" id="COG1846">
    <property type="taxonomic scope" value="Bacteria"/>
</dbReference>
<dbReference type="STRING" id="1246995.AFR_08400"/>
<dbReference type="HOGENOM" id="CLU_077370_0_0_11"/>
<dbReference type="OrthoDB" id="3822696at2"/>
<dbReference type="EMBL" id="CP006272">
    <property type="protein sequence ID" value="AGZ39969.1"/>
    <property type="molecule type" value="Genomic_DNA"/>
</dbReference>
<dbReference type="AlphaFoldDB" id="U5VSX3"/>
<evidence type="ECO:0000313" key="2">
    <source>
        <dbReference type="Proteomes" id="UP000017746"/>
    </source>
</evidence>
<organism evidence="1 2">
    <name type="scientific">Actinoplanes friuliensis DSM 7358</name>
    <dbReference type="NCBI Taxonomy" id="1246995"/>
    <lineage>
        <taxon>Bacteria</taxon>
        <taxon>Bacillati</taxon>
        <taxon>Actinomycetota</taxon>
        <taxon>Actinomycetes</taxon>
        <taxon>Micromonosporales</taxon>
        <taxon>Micromonosporaceae</taxon>
        <taxon>Actinoplanes</taxon>
    </lineage>
</organism>
<keyword evidence="2" id="KW-1185">Reference proteome</keyword>
<sequence length="215" mass="23427">MAGDDLTPSENATLIVLMAEAREVLNTDLKKLYGLDVTKKSRDKFARRRYVSSRKSGPTFALQLDDDGWAQVQNELEFRSRGATAHAAALTALLASLRDRVLDRSGCKSYAELFALNDLRGPHSAGDQEQILRTRIVNAYEALAAEPGGWVSLTRLRLFFGDVPRAAVDEALRKLSREPGVNIVPASNQKMLTEADAAAALHLGGQEKHSLAIGV</sequence>
<gene>
    <name evidence="1" type="ORF">AFR_08400</name>
</gene>
<dbReference type="KEGG" id="afs:AFR_08400"/>
<dbReference type="PATRIC" id="fig|1246995.3.peg.1710"/>
<proteinExistence type="predicted"/>
<name>U5VSX3_9ACTN</name>
<accession>U5VSX3</accession>
<reference evidence="1 2" key="1">
    <citation type="journal article" date="2014" name="J. Biotechnol.">
        <title>Complete genome sequence of the actinobacterium Actinoplanes friuliensis HAG 010964, producer of the lipopeptide antibiotic friulimycin.</title>
        <authorList>
            <person name="Ruckert C."/>
            <person name="Szczepanowski R."/>
            <person name="Albersmeier A."/>
            <person name="Goesmann A."/>
            <person name="Fischer N."/>
            <person name="Steinkamper A."/>
            <person name="Puhler A."/>
            <person name="Biener R."/>
            <person name="Schwartz D."/>
            <person name="Kalinowski J."/>
        </authorList>
    </citation>
    <scope>NUCLEOTIDE SEQUENCE [LARGE SCALE GENOMIC DNA]</scope>
    <source>
        <strain evidence="1 2">DSM 7358</strain>
    </source>
</reference>
<protein>
    <submittedName>
        <fullName evidence="1">Uncharacterized protein</fullName>
    </submittedName>
</protein>